<dbReference type="InterPro" id="IPR038518">
    <property type="entry name" value="Glyco_hydro_63N_sf"/>
</dbReference>
<dbReference type="FunCoup" id="A0A1C7ND89">
    <property type="interactions" value="480"/>
</dbReference>
<keyword evidence="16" id="KW-1185">Reference proteome</keyword>
<evidence type="ECO:0000256" key="6">
    <source>
        <dbReference type="ARBA" id="ARBA00022968"/>
    </source>
</evidence>
<evidence type="ECO:0000313" key="15">
    <source>
        <dbReference type="EMBL" id="OBZ87035.1"/>
    </source>
</evidence>
<dbReference type="GO" id="GO:0005789">
    <property type="term" value="C:endoplasmic reticulum membrane"/>
    <property type="evidence" value="ECO:0007669"/>
    <property type="project" value="UniProtKB-SubCell"/>
</dbReference>
<evidence type="ECO:0000256" key="5">
    <source>
        <dbReference type="ARBA" id="ARBA00022824"/>
    </source>
</evidence>
<keyword evidence="6" id="KW-0735">Signal-anchor</keyword>
<evidence type="ECO:0000256" key="8">
    <source>
        <dbReference type="ARBA" id="ARBA00023136"/>
    </source>
</evidence>
<evidence type="ECO:0000256" key="4">
    <source>
        <dbReference type="ARBA" id="ARBA00022801"/>
    </source>
</evidence>
<dbReference type="PANTHER" id="PTHR10412:SF11">
    <property type="entry name" value="MANNOSYL-OLIGOSACCHARIDE GLUCOSIDASE"/>
    <property type="match status" value="1"/>
</dbReference>
<dbReference type="InterPro" id="IPR031335">
    <property type="entry name" value="Glyco_hydro_63_C"/>
</dbReference>
<evidence type="ECO:0000256" key="2">
    <source>
        <dbReference type="ARBA" id="ARBA00010833"/>
    </source>
</evidence>
<accession>A0A1C7ND89</accession>
<keyword evidence="7" id="KW-1133">Transmembrane helix</keyword>
<dbReference type="InterPro" id="IPR012341">
    <property type="entry name" value="6hp_glycosidase-like_sf"/>
</dbReference>
<dbReference type="GO" id="GO:0006487">
    <property type="term" value="P:protein N-linked glycosylation"/>
    <property type="evidence" value="ECO:0007669"/>
    <property type="project" value="UniProtKB-UniRule"/>
</dbReference>
<dbReference type="EMBL" id="LUGH01000252">
    <property type="protein sequence ID" value="OBZ87035.1"/>
    <property type="molecule type" value="Genomic_DNA"/>
</dbReference>
<dbReference type="Pfam" id="PF16923">
    <property type="entry name" value="Glyco_hydro_63N"/>
    <property type="match status" value="1"/>
</dbReference>
<dbReference type="SUPFAM" id="SSF48208">
    <property type="entry name" value="Six-hairpin glycosidases"/>
    <property type="match status" value="1"/>
</dbReference>
<dbReference type="GO" id="GO:0003735">
    <property type="term" value="F:structural constituent of ribosome"/>
    <property type="evidence" value="ECO:0007669"/>
    <property type="project" value="InterPro"/>
</dbReference>
<dbReference type="Proteomes" id="UP000093000">
    <property type="component" value="Unassembled WGS sequence"/>
</dbReference>
<proteinExistence type="inferred from homology"/>
<evidence type="ECO:0000256" key="11">
    <source>
        <dbReference type="ARBA" id="ARBA00038888"/>
    </source>
</evidence>
<reference evidence="15 16" key="1">
    <citation type="submission" date="2016-03" db="EMBL/GenBank/DDBJ databases">
        <title>Choanephora cucurbitarum.</title>
        <authorList>
            <person name="Min B."/>
            <person name="Park H."/>
            <person name="Park J.-H."/>
            <person name="Shin H.-D."/>
            <person name="Choi I.-G."/>
        </authorList>
    </citation>
    <scope>NUCLEOTIDE SEQUENCE [LARGE SCALE GENOMIC DNA]</scope>
    <source>
        <strain evidence="15 16">KUS-F28377</strain>
    </source>
</reference>
<evidence type="ECO:0000256" key="1">
    <source>
        <dbReference type="ARBA" id="ARBA00004648"/>
    </source>
</evidence>
<evidence type="ECO:0000256" key="9">
    <source>
        <dbReference type="ARBA" id="ARBA00023180"/>
    </source>
</evidence>
<comment type="catalytic activity">
    <reaction evidence="12">
        <text>N(4)-(alpha-D-Glc-(1-&gt;2)-alpha-D-Glc-(1-&gt;3)-alpha-D-Glc-(1-&gt;3)-alpha-D-Man-(1-&gt;2)-alpha-D-Man-(1-&gt;2)-alpha-D-Man-(1-&gt;3)-[alpha-D-Man-(1-&gt;2)-alpha-D-Man-(1-&gt;3)-[alpha-D-Man-(1-&gt;2)-alpha-D-Man-(1-&gt;6)]-alpha-D-Man-(1-&gt;6)]-beta-D-Man-(1-&gt;4)-beta-D-GlcNAc-(1-&gt;4)-beta-D-GlcNAc)-L-asparaginyl-[protein] + H2O = N(4)-(alpha-D-Glc-(1-&gt;3)-alpha-D-Glc-(1-&gt;3)-alpha-D-Man-(1-&gt;2)-alpha-D-Man-(1-&gt;2)-alpha-D-Man-(1-&gt;3)-[alpha-D-Man-(1-&gt;2)-alpha-D-Man-(1-&gt;3)-[alpha-D-Man-(1-&gt;2)-alpha-D-Man-(1-&gt;6)]-alpha-D-Man-(1-&gt;6)]-beta-D-Man-(1-&gt;4)-beta-D-GlcNAc-(1-&gt;4)-beta-D-GlcNAc)-L-asparaginyl-[protein] + beta-D-glucose</text>
        <dbReference type="Rhea" id="RHEA:55988"/>
        <dbReference type="Rhea" id="RHEA-COMP:12806"/>
        <dbReference type="Rhea" id="RHEA-COMP:14355"/>
        <dbReference type="ChEBI" id="CHEBI:15377"/>
        <dbReference type="ChEBI" id="CHEBI:15903"/>
        <dbReference type="ChEBI" id="CHEBI:59082"/>
        <dbReference type="ChEBI" id="CHEBI:132537"/>
        <dbReference type="EC" id="3.2.1.106"/>
    </reaction>
</comment>
<feature type="domain" description="Glycosyl hydrolase family 63 C-terminal" evidence="13">
    <location>
        <begin position="471"/>
        <end position="958"/>
    </location>
</feature>
<comment type="caution">
    <text evidence="15">The sequence shown here is derived from an EMBL/GenBank/DDBJ whole genome shotgun (WGS) entry which is preliminary data.</text>
</comment>
<feature type="domain" description="Glycosyl hydrolase family 63 N-terminal" evidence="14">
    <location>
        <begin position="196"/>
        <end position="424"/>
    </location>
</feature>
<dbReference type="Pfam" id="PF06984">
    <property type="entry name" value="MRP-L47"/>
    <property type="match status" value="1"/>
</dbReference>
<organism evidence="15 16">
    <name type="scientific">Choanephora cucurbitarum</name>
    <dbReference type="NCBI Taxonomy" id="101091"/>
    <lineage>
        <taxon>Eukaryota</taxon>
        <taxon>Fungi</taxon>
        <taxon>Fungi incertae sedis</taxon>
        <taxon>Mucoromycota</taxon>
        <taxon>Mucoromycotina</taxon>
        <taxon>Mucoromycetes</taxon>
        <taxon>Mucorales</taxon>
        <taxon>Mucorineae</taxon>
        <taxon>Choanephoraceae</taxon>
        <taxon>Choanephoroideae</taxon>
        <taxon>Choanephora</taxon>
    </lineage>
</organism>
<protein>
    <recommendedName>
        <fullName evidence="11 12">Mannosyl-oligosaccharide glucosidase</fullName>
        <ecNumber evidence="11 12">3.2.1.106</ecNumber>
    </recommendedName>
</protein>
<dbReference type="GO" id="GO:0004573">
    <property type="term" value="F:Glc3Man9GlcNAc2 oligosaccharide glucosidase activity"/>
    <property type="evidence" value="ECO:0007669"/>
    <property type="project" value="UniProtKB-UniRule"/>
</dbReference>
<comment type="similarity">
    <text evidence="2 12">Belongs to the glycosyl hydrolase 63 family.</text>
</comment>
<dbReference type="Pfam" id="PF03200">
    <property type="entry name" value="Glyco_hydro_63"/>
    <property type="match status" value="1"/>
</dbReference>
<evidence type="ECO:0000259" key="14">
    <source>
        <dbReference type="Pfam" id="PF16923"/>
    </source>
</evidence>
<keyword evidence="4 12" id="KW-0378">Hydrolase</keyword>
<dbReference type="InterPro" id="IPR004888">
    <property type="entry name" value="Glycoside_hydrolase_63"/>
</dbReference>
<keyword evidence="8" id="KW-0472">Membrane</keyword>
<dbReference type="GO" id="GO:0005761">
    <property type="term" value="C:mitochondrial ribosome"/>
    <property type="evidence" value="ECO:0007669"/>
    <property type="project" value="InterPro"/>
</dbReference>
<sequence length="960" mass="111094">MCLLRGSSSLYSYHTPLVNWIKTLFGVMSFLQRISCSFHHTLGARLFSTSKTTLAETPVKPTGLYQFFENNQALPKQNWTGRAWKAQELRQKSFEDLHKLWYVLLKERNLLATQREEARRLKLPKQIWTNQGRMQKCKKSMARIKFVLNERQIEYERQLTQASSYWTSSLTTVSAVLLLATTVVADILPTTANNSSLLWGTYRPNLYFGTKPRIPESVMTGLMWFNAGEVQGFQRIRHACDQGDQLEGYGYQKHDGRHYASQQINDQQNNIRLNTEFIKVPGGDHGGDWGVRISGTLLQNYERERLIRDLGMDTMTSVLFYVGIEGEGGIDIMSKRSIKGLESPIRLEGDTPELGDFEIQIMDGPFNTYPQEGTDQDLSRTQWVGTEVPKGEVWKAKDVVMKNLYQSASGRLQHGTKEDIYASPYKYFTLSNQLEEKEGEVANLYVFQKVFKGDFQFDVLFRSQSNNRPITSEILSTGLIEKERAFDDRFEKTFGLKQKGFKQQEIEFAQYLLSNMLGGIGYFHGTSVIDQSDRRDEEDFTGTSARPGIAPAQTLFTATPSRPFFPRGFYWDEGEWDNDLSLDIIQHWVSLIDQNGWVAREQILGEEARSKVPVEFQTQFPHYANPPTLYLAIKRFVDRLHKHQHEQPVMLDNTQIKMGSLDDLVQSEVYLKHPELADQWLRSVYPQLRLNWQWFRKTQSGHLDRFGRKAPNQEAYRWRGRTPNHTLTSGLDDYPRGTPSVGELHLDLHSWMAFGTGLLRDIALKLGPDYVRDLEEYRQVHDDLLANLDALHWSERENMYCDQALEDDQPVHVCHKGYLSLFPMTLGLLPADSPKLGAILDMMENSQELWSPYGLRSLSRSDEFFGTSENYWRGPIWLNINYLTLQSLYKNYMHVPGPYQTRAKTIYTNLRDNIIHNVYKEYQRTGYVWEQYEEGTGKGVRSHPFTGWTSLVLLIMAERY</sequence>
<keyword evidence="3" id="KW-0812">Transmembrane</keyword>
<keyword evidence="9" id="KW-0325">Glycoprotein</keyword>
<dbReference type="InterPro" id="IPR038340">
    <property type="entry name" value="MRP-L47_sf"/>
</dbReference>
<keyword evidence="10 12" id="KW-0326">Glycosidase</keyword>
<evidence type="ECO:0000256" key="3">
    <source>
        <dbReference type="ARBA" id="ARBA00022692"/>
    </source>
</evidence>
<dbReference type="AlphaFoldDB" id="A0A1C7ND89"/>
<evidence type="ECO:0000313" key="16">
    <source>
        <dbReference type="Proteomes" id="UP000093000"/>
    </source>
</evidence>
<dbReference type="PANTHER" id="PTHR10412">
    <property type="entry name" value="MANNOSYL-OLIGOSACCHARIDE GLUCOSIDASE"/>
    <property type="match status" value="1"/>
</dbReference>
<dbReference type="InterPro" id="IPR010729">
    <property type="entry name" value="Ribosomal_uL29_mit"/>
</dbReference>
<dbReference type="EC" id="3.2.1.106" evidence="11 12"/>
<dbReference type="Gene3D" id="6.10.330.20">
    <property type="match status" value="1"/>
</dbReference>
<gene>
    <name evidence="15" type="ORF">A0J61_04915</name>
</gene>
<comment type="subcellular location">
    <subcellularLocation>
        <location evidence="1 12">Endoplasmic reticulum membrane</location>
        <topology evidence="1 12">Single-pass type II membrane protein</topology>
    </subcellularLocation>
</comment>
<comment type="function">
    <text evidence="12">Cleaves the distal alpha 1,2-linked glucose residue from the Glc(3)Man(9)GlcNAc(2) oligosaccharide precursor.</text>
</comment>
<dbReference type="InParanoid" id="A0A1C7ND89"/>
<name>A0A1C7ND89_9FUNG</name>
<evidence type="ECO:0000256" key="12">
    <source>
        <dbReference type="RuleBase" id="RU368089"/>
    </source>
</evidence>
<evidence type="ECO:0000256" key="7">
    <source>
        <dbReference type="ARBA" id="ARBA00022989"/>
    </source>
</evidence>
<dbReference type="Gene3D" id="2.70.98.110">
    <property type="entry name" value="Glycosyl hydrolase family 63, N-terminal domain"/>
    <property type="match status" value="1"/>
</dbReference>
<evidence type="ECO:0000256" key="10">
    <source>
        <dbReference type="ARBA" id="ARBA00023295"/>
    </source>
</evidence>
<dbReference type="STRING" id="101091.A0A1C7ND89"/>
<evidence type="ECO:0000259" key="13">
    <source>
        <dbReference type="Pfam" id="PF03200"/>
    </source>
</evidence>
<dbReference type="InterPro" id="IPR031631">
    <property type="entry name" value="Glyco_hydro_63N"/>
</dbReference>
<dbReference type="SUPFAM" id="SSF46561">
    <property type="entry name" value="Ribosomal protein L29 (L29p)"/>
    <property type="match status" value="1"/>
</dbReference>
<dbReference type="GO" id="GO:0009311">
    <property type="term" value="P:oligosaccharide metabolic process"/>
    <property type="evidence" value="ECO:0007669"/>
    <property type="project" value="UniProtKB-UniRule"/>
</dbReference>
<dbReference type="InterPro" id="IPR008928">
    <property type="entry name" value="6-hairpin_glycosidase_sf"/>
</dbReference>
<dbReference type="OrthoDB" id="410058at2759"/>
<dbReference type="Gene3D" id="1.50.10.10">
    <property type="match status" value="1"/>
</dbReference>
<dbReference type="InterPro" id="IPR036049">
    <property type="entry name" value="Ribosomal_uL29_sf"/>
</dbReference>
<dbReference type="GO" id="GO:0006412">
    <property type="term" value="P:translation"/>
    <property type="evidence" value="ECO:0007669"/>
    <property type="project" value="InterPro"/>
</dbReference>
<keyword evidence="5 12" id="KW-0256">Endoplasmic reticulum</keyword>